<dbReference type="SUPFAM" id="SSF56784">
    <property type="entry name" value="HAD-like"/>
    <property type="match status" value="1"/>
</dbReference>
<dbReference type="GO" id="GO:0006235">
    <property type="term" value="P:dTTP biosynthetic process"/>
    <property type="evidence" value="ECO:0007669"/>
    <property type="project" value="UniProtKB-UniRule"/>
</dbReference>
<dbReference type="InterPro" id="IPR036412">
    <property type="entry name" value="HAD-like_sf"/>
</dbReference>
<keyword evidence="7 11" id="KW-0418">Kinase</keyword>
<dbReference type="InterPro" id="IPR023214">
    <property type="entry name" value="HAD_sf"/>
</dbReference>
<comment type="function">
    <text evidence="10 11">Phosphorylation of dTMP to form dTDP in both de novo and salvage pathways of dTTP synthesis.</text>
</comment>
<dbReference type="SFLD" id="SFLDG01129">
    <property type="entry name" value="C1.5:_HAD__Beta-PGM__Phosphata"/>
    <property type="match status" value="1"/>
</dbReference>
<dbReference type="CDD" id="cd01672">
    <property type="entry name" value="TMPK"/>
    <property type="match status" value="1"/>
</dbReference>
<evidence type="ECO:0000256" key="2">
    <source>
        <dbReference type="ARBA" id="ARBA00012980"/>
    </source>
</evidence>
<dbReference type="GO" id="GO:0004713">
    <property type="term" value="F:protein tyrosine kinase activity"/>
    <property type="evidence" value="ECO:0007669"/>
    <property type="project" value="TreeGrafter"/>
</dbReference>
<evidence type="ECO:0000256" key="3">
    <source>
        <dbReference type="ARBA" id="ARBA00017144"/>
    </source>
</evidence>
<reference evidence="13" key="2">
    <citation type="journal article" date="2021" name="PeerJ">
        <title>Extensive microbial diversity within the chicken gut microbiome revealed by metagenomics and culture.</title>
        <authorList>
            <person name="Gilroy R."/>
            <person name="Ravi A."/>
            <person name="Getino M."/>
            <person name="Pursley I."/>
            <person name="Horton D.L."/>
            <person name="Alikhan N.F."/>
            <person name="Baker D."/>
            <person name="Gharbi K."/>
            <person name="Hall N."/>
            <person name="Watson M."/>
            <person name="Adriaenssens E.M."/>
            <person name="Foster-Nyarko E."/>
            <person name="Jarju S."/>
            <person name="Secka A."/>
            <person name="Antonio M."/>
            <person name="Oren A."/>
            <person name="Chaudhuri R.R."/>
            <person name="La Ragione R."/>
            <person name="Hildebrand F."/>
            <person name="Pallen M.J."/>
        </authorList>
    </citation>
    <scope>NUCLEOTIDE SEQUENCE</scope>
    <source>
        <strain evidence="13">ChiSxjej2B14-6234</strain>
    </source>
</reference>
<accession>A0A9D0ZC12</accession>
<protein>
    <recommendedName>
        <fullName evidence="3 11">Thymidylate kinase</fullName>
        <ecNumber evidence="2 11">2.7.4.9</ecNumber>
    </recommendedName>
    <alternativeName>
        <fullName evidence="11">dTMP kinase</fullName>
    </alternativeName>
</protein>
<dbReference type="InterPro" id="IPR027417">
    <property type="entry name" value="P-loop_NTPase"/>
</dbReference>
<dbReference type="Proteomes" id="UP000886887">
    <property type="component" value="Unassembled WGS sequence"/>
</dbReference>
<organism evidence="13 14">
    <name type="scientific">Candidatus Onthenecus intestinigallinarum</name>
    <dbReference type="NCBI Taxonomy" id="2840875"/>
    <lineage>
        <taxon>Bacteria</taxon>
        <taxon>Bacillati</taxon>
        <taxon>Bacillota</taxon>
        <taxon>Clostridia</taxon>
        <taxon>Eubacteriales</taxon>
        <taxon>Candidatus Onthenecus</taxon>
    </lineage>
</organism>
<dbReference type="InterPro" id="IPR023198">
    <property type="entry name" value="PGP-like_dom2"/>
</dbReference>
<dbReference type="SFLD" id="SFLDS00003">
    <property type="entry name" value="Haloacid_Dehalogenase"/>
    <property type="match status" value="1"/>
</dbReference>
<comment type="similarity">
    <text evidence="1 11">Belongs to the thymidylate kinase family.</text>
</comment>
<dbReference type="NCBIfam" id="TIGR00041">
    <property type="entry name" value="DTMP_kinase"/>
    <property type="match status" value="1"/>
</dbReference>
<dbReference type="Pfam" id="PF13419">
    <property type="entry name" value="HAD_2"/>
    <property type="match status" value="1"/>
</dbReference>
<sequence>MFPYDAVLFDLDGTLTESAPGIMRSAGYAARKLGYVDFDPQVLRRFIGPPLFESFQKIFGMDEAQALKAVELYREDFDAVGWSVNAVYEGIPMLLRALKRAGIKICLATAKPMVFAERILRHFGLWRFFDVAIGITLEDHHADKAKLVRAATPAGCERPVMIGDRFYDVEGGRANGMDTIGVLYGYGSREELVQADATHIAANVAALWDILLPGAAREPGFFLSVEGLDGSGKSSQIERLCEHLRARGYEVVRSREPGGCPIAEKIRDLLLDPANGEMCSLTEALLYAAGRAQHVRQVVRPALQAGKVLVCDRFVDSSAVYQGAARGLGLDEVMALNAPAIDGTMPDLTLYFAVDPATAMARRSGERKLDRIEREQQAFHARVYAAYEELARRNPQRIARIDASQSIDGIARSAAEAVDAALDRR</sequence>
<dbReference type="Gene3D" id="3.40.50.300">
    <property type="entry name" value="P-loop containing nucleotide triphosphate hydrolases"/>
    <property type="match status" value="1"/>
</dbReference>
<dbReference type="Pfam" id="PF02223">
    <property type="entry name" value="Thymidylate_kin"/>
    <property type="match status" value="1"/>
</dbReference>
<dbReference type="Gene3D" id="3.40.50.1000">
    <property type="entry name" value="HAD superfamily/HAD-like"/>
    <property type="match status" value="1"/>
</dbReference>
<evidence type="ECO:0000256" key="7">
    <source>
        <dbReference type="ARBA" id="ARBA00022777"/>
    </source>
</evidence>
<dbReference type="GO" id="GO:0004798">
    <property type="term" value="F:dTMP kinase activity"/>
    <property type="evidence" value="ECO:0007669"/>
    <property type="project" value="UniProtKB-UniRule"/>
</dbReference>
<dbReference type="GO" id="GO:0005829">
    <property type="term" value="C:cytosol"/>
    <property type="evidence" value="ECO:0007669"/>
    <property type="project" value="TreeGrafter"/>
</dbReference>
<dbReference type="InterPro" id="IPR018094">
    <property type="entry name" value="Thymidylate_kinase"/>
</dbReference>
<keyword evidence="4 11" id="KW-0808">Transferase</keyword>
<dbReference type="InterPro" id="IPR050155">
    <property type="entry name" value="HAD-like_hydrolase_sf"/>
</dbReference>
<dbReference type="PANTHER" id="PTHR43434">
    <property type="entry name" value="PHOSPHOGLYCOLATE PHOSPHATASE"/>
    <property type="match status" value="1"/>
</dbReference>
<evidence type="ECO:0000259" key="12">
    <source>
        <dbReference type="Pfam" id="PF02223"/>
    </source>
</evidence>
<feature type="binding site" evidence="11">
    <location>
        <begin position="227"/>
        <end position="234"/>
    </location>
    <ligand>
        <name>ATP</name>
        <dbReference type="ChEBI" id="CHEBI:30616"/>
    </ligand>
</feature>
<dbReference type="EC" id="2.7.4.9" evidence="2 11"/>
<dbReference type="Gene3D" id="1.10.150.240">
    <property type="entry name" value="Putative phosphatase, domain 2"/>
    <property type="match status" value="1"/>
</dbReference>
<gene>
    <name evidence="11" type="primary">tmk</name>
    <name evidence="13" type="ORF">IAB73_11340</name>
</gene>
<reference evidence="13" key="1">
    <citation type="submission" date="2020-10" db="EMBL/GenBank/DDBJ databases">
        <authorList>
            <person name="Gilroy R."/>
        </authorList>
    </citation>
    <scope>NUCLEOTIDE SEQUENCE</scope>
    <source>
        <strain evidence="13">ChiSxjej2B14-6234</strain>
    </source>
</reference>
<dbReference type="EMBL" id="DVFJ01000038">
    <property type="protein sequence ID" value="HIQ72789.1"/>
    <property type="molecule type" value="Genomic_DNA"/>
</dbReference>
<dbReference type="FunFam" id="3.40.50.300:FF:000225">
    <property type="entry name" value="Thymidylate kinase"/>
    <property type="match status" value="1"/>
</dbReference>
<dbReference type="HAMAP" id="MF_00165">
    <property type="entry name" value="Thymidylate_kinase"/>
    <property type="match status" value="1"/>
</dbReference>
<evidence type="ECO:0000256" key="6">
    <source>
        <dbReference type="ARBA" id="ARBA00022741"/>
    </source>
</evidence>
<dbReference type="InterPro" id="IPR039430">
    <property type="entry name" value="Thymidylate_kin-like_dom"/>
</dbReference>
<keyword evidence="5 11" id="KW-0545">Nucleotide biosynthesis</keyword>
<name>A0A9D0ZC12_9FIRM</name>
<evidence type="ECO:0000313" key="14">
    <source>
        <dbReference type="Proteomes" id="UP000886887"/>
    </source>
</evidence>
<evidence type="ECO:0000256" key="1">
    <source>
        <dbReference type="ARBA" id="ARBA00009776"/>
    </source>
</evidence>
<dbReference type="PROSITE" id="PS01331">
    <property type="entry name" value="THYMIDYLATE_KINASE"/>
    <property type="match status" value="1"/>
</dbReference>
<dbReference type="InterPro" id="IPR018095">
    <property type="entry name" value="Thymidylate_kin_CS"/>
</dbReference>
<evidence type="ECO:0000256" key="5">
    <source>
        <dbReference type="ARBA" id="ARBA00022727"/>
    </source>
</evidence>
<evidence type="ECO:0000256" key="4">
    <source>
        <dbReference type="ARBA" id="ARBA00022679"/>
    </source>
</evidence>
<dbReference type="AlphaFoldDB" id="A0A9D0ZC12"/>
<evidence type="ECO:0000256" key="11">
    <source>
        <dbReference type="HAMAP-Rule" id="MF_00165"/>
    </source>
</evidence>
<dbReference type="SUPFAM" id="SSF52540">
    <property type="entry name" value="P-loop containing nucleoside triphosphate hydrolases"/>
    <property type="match status" value="1"/>
</dbReference>
<comment type="catalytic activity">
    <reaction evidence="9 11">
        <text>dTMP + ATP = dTDP + ADP</text>
        <dbReference type="Rhea" id="RHEA:13517"/>
        <dbReference type="ChEBI" id="CHEBI:30616"/>
        <dbReference type="ChEBI" id="CHEBI:58369"/>
        <dbReference type="ChEBI" id="CHEBI:63528"/>
        <dbReference type="ChEBI" id="CHEBI:456216"/>
        <dbReference type="EC" id="2.7.4.9"/>
    </reaction>
</comment>
<proteinExistence type="inferred from homology"/>
<dbReference type="GO" id="GO:0005524">
    <property type="term" value="F:ATP binding"/>
    <property type="evidence" value="ECO:0007669"/>
    <property type="project" value="UniProtKB-UniRule"/>
</dbReference>
<evidence type="ECO:0000256" key="8">
    <source>
        <dbReference type="ARBA" id="ARBA00022840"/>
    </source>
</evidence>
<dbReference type="InterPro" id="IPR041492">
    <property type="entry name" value="HAD_2"/>
</dbReference>
<evidence type="ECO:0000313" key="13">
    <source>
        <dbReference type="EMBL" id="HIQ72789.1"/>
    </source>
</evidence>
<keyword evidence="8 11" id="KW-0067">ATP-binding</keyword>
<feature type="domain" description="Thymidylate kinase-like" evidence="12">
    <location>
        <begin position="225"/>
        <end position="410"/>
    </location>
</feature>
<comment type="caution">
    <text evidence="13">The sequence shown here is derived from an EMBL/GenBank/DDBJ whole genome shotgun (WGS) entry which is preliminary data.</text>
</comment>
<dbReference type="GO" id="GO:0006233">
    <property type="term" value="P:dTDP biosynthetic process"/>
    <property type="evidence" value="ECO:0007669"/>
    <property type="project" value="InterPro"/>
</dbReference>
<evidence type="ECO:0000256" key="9">
    <source>
        <dbReference type="ARBA" id="ARBA00048743"/>
    </source>
</evidence>
<keyword evidence="6 11" id="KW-0547">Nucleotide-binding</keyword>
<evidence type="ECO:0000256" key="10">
    <source>
        <dbReference type="ARBA" id="ARBA00057735"/>
    </source>
</evidence>
<dbReference type="PANTHER" id="PTHR43434:SF20">
    <property type="entry name" value="5'-NUCLEOTIDASE"/>
    <property type="match status" value="1"/>
</dbReference>